<evidence type="ECO:0008006" key="5">
    <source>
        <dbReference type="Google" id="ProtNLM"/>
    </source>
</evidence>
<accession>T5AFQ9</accession>
<dbReference type="eggNOG" id="ENOG502SPC3">
    <property type="taxonomic scope" value="Eukaryota"/>
</dbReference>
<feature type="compositionally biased region" description="Polar residues" evidence="1">
    <location>
        <begin position="164"/>
        <end position="174"/>
    </location>
</feature>
<keyword evidence="2" id="KW-1133">Transmembrane helix</keyword>
<feature type="compositionally biased region" description="Low complexity" evidence="1">
    <location>
        <begin position="64"/>
        <end position="73"/>
    </location>
</feature>
<feature type="region of interest" description="Disordered" evidence="1">
    <location>
        <begin position="164"/>
        <end position="218"/>
    </location>
</feature>
<proteinExistence type="predicted"/>
<dbReference type="Proteomes" id="UP000019374">
    <property type="component" value="Unassembled WGS sequence"/>
</dbReference>
<evidence type="ECO:0000313" key="3">
    <source>
        <dbReference type="EMBL" id="EQL00643.1"/>
    </source>
</evidence>
<keyword evidence="2" id="KW-0472">Membrane</keyword>
<organism evidence="3 4">
    <name type="scientific">Ophiocordyceps sinensis (strain Co18 / CGMCC 3.14243)</name>
    <name type="common">Yarsagumba caterpillar fungus</name>
    <name type="synonym">Hirsutella sinensis</name>
    <dbReference type="NCBI Taxonomy" id="911162"/>
    <lineage>
        <taxon>Eukaryota</taxon>
        <taxon>Fungi</taxon>
        <taxon>Dikarya</taxon>
        <taxon>Ascomycota</taxon>
        <taxon>Pezizomycotina</taxon>
        <taxon>Sordariomycetes</taxon>
        <taxon>Hypocreomycetidae</taxon>
        <taxon>Hypocreales</taxon>
        <taxon>Ophiocordycipitaceae</taxon>
        <taxon>Ophiocordyceps</taxon>
    </lineage>
</organism>
<dbReference type="EMBL" id="KE652739">
    <property type="protein sequence ID" value="EQL00643.1"/>
    <property type="molecule type" value="Genomic_DNA"/>
</dbReference>
<evidence type="ECO:0000256" key="2">
    <source>
        <dbReference type="SAM" id="Phobius"/>
    </source>
</evidence>
<feature type="transmembrane region" description="Helical" evidence="2">
    <location>
        <begin position="127"/>
        <end position="150"/>
    </location>
</feature>
<feature type="compositionally biased region" description="Basic and acidic residues" evidence="1">
    <location>
        <begin position="194"/>
        <end position="205"/>
    </location>
</feature>
<protein>
    <recommendedName>
        <fullName evidence="5">Integral membrane protein</fullName>
    </recommendedName>
</protein>
<evidence type="ECO:0000256" key="1">
    <source>
        <dbReference type="SAM" id="MobiDB-lite"/>
    </source>
</evidence>
<feature type="compositionally biased region" description="Pro residues" evidence="1">
    <location>
        <begin position="51"/>
        <end position="63"/>
    </location>
</feature>
<keyword evidence="2" id="KW-0812">Transmembrane</keyword>
<dbReference type="HOGENOM" id="CLU_093250_0_0_1"/>
<name>T5AFQ9_OPHSC</name>
<feature type="compositionally biased region" description="Polar residues" evidence="1">
    <location>
        <begin position="94"/>
        <end position="115"/>
    </location>
</feature>
<reference evidence="3 4" key="1">
    <citation type="journal article" date="2013" name="Chin. Sci. Bull.">
        <title>Genome survey uncovers the secrets of sex and lifestyle in caterpillar fungus.</title>
        <authorList>
            <person name="Hu X."/>
            <person name="Zhang Y."/>
            <person name="Xiao G."/>
            <person name="Zheng P."/>
            <person name="Xia Y."/>
            <person name="Zhang X."/>
            <person name="St Leger R.J."/>
            <person name="Liu X."/>
            <person name="Wang C."/>
        </authorList>
    </citation>
    <scope>NUCLEOTIDE SEQUENCE [LARGE SCALE GENOMIC DNA]</scope>
    <source>
        <strain evidence="4">Co18 / CGMCC 3.14243</strain>
        <tissue evidence="3">Fruit-body</tissue>
    </source>
</reference>
<evidence type="ECO:0000313" key="4">
    <source>
        <dbReference type="Proteomes" id="UP000019374"/>
    </source>
</evidence>
<gene>
    <name evidence="3" type="ORF">OCS_03646</name>
</gene>
<feature type="region of interest" description="Disordered" evidence="1">
    <location>
        <begin position="1"/>
        <end position="120"/>
    </location>
</feature>
<sequence length="218" mass="22935">MAQAQAPITTIPPFNDAGKLPDCAKRCGPLYDANGACVPPAAPEAAAGSYTPPPPPKPLPAPTRPAFAATPRSPLSPKESRAAQGGGAGDNEKPSNGQTGSKGNQKQSSNTPGPSTGNGGDWLSNHWQWVIMIVVLVVGIAAIWIGACVWRRRYLRKKDSQMSLPQKHSGSAANPSWGPAIVGSESTTPMTCARDPEQSLPEKPKKKEKKAWTVGRRT</sequence>
<dbReference type="OrthoDB" id="5426355at2759"/>
<dbReference type="AlphaFoldDB" id="T5AFQ9"/>